<accession>A0ABZ0WKU4</accession>
<evidence type="ECO:0000313" key="2">
    <source>
        <dbReference type="EMBL" id="WQD77981.1"/>
    </source>
</evidence>
<keyword evidence="1" id="KW-0472">Membrane</keyword>
<name>A0ABZ0WKU4_9BURK</name>
<gene>
    <name evidence="2" type="ORF">U0042_28860</name>
</gene>
<dbReference type="RefSeq" id="WP_114811365.1">
    <property type="nucleotide sequence ID" value="NZ_CP139965.1"/>
</dbReference>
<evidence type="ECO:0000256" key="1">
    <source>
        <dbReference type="SAM" id="Phobius"/>
    </source>
</evidence>
<evidence type="ECO:0000313" key="3">
    <source>
        <dbReference type="Proteomes" id="UP001325479"/>
    </source>
</evidence>
<keyword evidence="1" id="KW-1133">Transmembrane helix</keyword>
<dbReference type="EMBL" id="CP139965">
    <property type="protein sequence ID" value="WQD77981.1"/>
    <property type="molecule type" value="Genomic_DNA"/>
</dbReference>
<reference evidence="2 3" key="1">
    <citation type="submission" date="2023-12" db="EMBL/GenBank/DDBJ databases">
        <title>Genome sequencing and assembly of bacterial species from a model synthetic community.</title>
        <authorList>
            <person name="Hogle S.L."/>
        </authorList>
    </citation>
    <scope>NUCLEOTIDE SEQUENCE [LARGE SCALE GENOMIC DNA]</scope>
    <source>
        <strain evidence="2 3">HAMBI 2494</strain>
    </source>
</reference>
<dbReference type="Proteomes" id="UP001325479">
    <property type="component" value="Chromosome"/>
</dbReference>
<organism evidence="2 3">
    <name type="scientific">Paraburkholderia kururiensis</name>
    <dbReference type="NCBI Taxonomy" id="984307"/>
    <lineage>
        <taxon>Bacteria</taxon>
        <taxon>Pseudomonadati</taxon>
        <taxon>Pseudomonadota</taxon>
        <taxon>Betaproteobacteria</taxon>
        <taxon>Burkholderiales</taxon>
        <taxon>Burkholderiaceae</taxon>
        <taxon>Paraburkholderia</taxon>
    </lineage>
</organism>
<proteinExistence type="predicted"/>
<keyword evidence="1" id="KW-0812">Transmembrane</keyword>
<keyword evidence="3" id="KW-1185">Reference proteome</keyword>
<feature type="transmembrane region" description="Helical" evidence="1">
    <location>
        <begin position="6"/>
        <end position="27"/>
    </location>
</feature>
<sequence>MKMLKIAGYCVLGVVVVALLVSLSAILRDSVINRQIHMQGPLDSSVVAQSTDTPASAVITSR</sequence>
<protein>
    <submittedName>
        <fullName evidence="2">Uncharacterized protein</fullName>
    </submittedName>
</protein>